<name>A0A814EBU9_9BILA</name>
<dbReference type="AlphaFoldDB" id="A0A814EBU9"/>
<sequence>MSTSTTNKQQANDDNNKEEQIQLRSRAASETSTLRKSSHRKRKYSLDIPKANSPKKKSHSGRKVIMVNEKQQDLIR</sequence>
<feature type="compositionally biased region" description="Polar residues" evidence="1">
    <location>
        <begin position="1"/>
        <end position="13"/>
    </location>
</feature>
<feature type="compositionally biased region" description="Basic residues" evidence="1">
    <location>
        <begin position="53"/>
        <end position="62"/>
    </location>
</feature>
<evidence type="ECO:0000313" key="2">
    <source>
        <dbReference type="EMBL" id="CAF0967385.1"/>
    </source>
</evidence>
<accession>A0A814EBU9</accession>
<dbReference type="Proteomes" id="UP000663829">
    <property type="component" value="Unassembled WGS sequence"/>
</dbReference>
<organism evidence="2 4">
    <name type="scientific">Didymodactylos carnosus</name>
    <dbReference type="NCBI Taxonomy" id="1234261"/>
    <lineage>
        <taxon>Eukaryota</taxon>
        <taxon>Metazoa</taxon>
        <taxon>Spiralia</taxon>
        <taxon>Gnathifera</taxon>
        <taxon>Rotifera</taxon>
        <taxon>Eurotatoria</taxon>
        <taxon>Bdelloidea</taxon>
        <taxon>Philodinida</taxon>
        <taxon>Philodinidae</taxon>
        <taxon>Didymodactylos</taxon>
    </lineage>
</organism>
<evidence type="ECO:0000313" key="3">
    <source>
        <dbReference type="EMBL" id="CAF3740811.1"/>
    </source>
</evidence>
<reference evidence="2" key="1">
    <citation type="submission" date="2021-02" db="EMBL/GenBank/DDBJ databases">
        <authorList>
            <person name="Nowell W R."/>
        </authorList>
    </citation>
    <scope>NUCLEOTIDE SEQUENCE</scope>
</reference>
<dbReference type="EMBL" id="CAJOBC010002592">
    <property type="protein sequence ID" value="CAF3740811.1"/>
    <property type="molecule type" value="Genomic_DNA"/>
</dbReference>
<dbReference type="Proteomes" id="UP000681722">
    <property type="component" value="Unassembled WGS sequence"/>
</dbReference>
<evidence type="ECO:0000256" key="1">
    <source>
        <dbReference type="SAM" id="MobiDB-lite"/>
    </source>
</evidence>
<proteinExistence type="predicted"/>
<dbReference type="EMBL" id="CAJNOQ010002592">
    <property type="protein sequence ID" value="CAF0967385.1"/>
    <property type="molecule type" value="Genomic_DNA"/>
</dbReference>
<gene>
    <name evidence="2" type="ORF">GPM918_LOCUS12050</name>
    <name evidence="3" type="ORF">SRO942_LOCUS12051</name>
</gene>
<feature type="region of interest" description="Disordered" evidence="1">
    <location>
        <begin position="1"/>
        <end position="76"/>
    </location>
</feature>
<comment type="caution">
    <text evidence="2">The sequence shown here is derived from an EMBL/GenBank/DDBJ whole genome shotgun (WGS) entry which is preliminary data.</text>
</comment>
<keyword evidence="4" id="KW-1185">Reference proteome</keyword>
<evidence type="ECO:0000313" key="4">
    <source>
        <dbReference type="Proteomes" id="UP000663829"/>
    </source>
</evidence>
<protein>
    <submittedName>
        <fullName evidence="2">Uncharacterized protein</fullName>
    </submittedName>
</protein>